<evidence type="ECO:0000256" key="1">
    <source>
        <dbReference type="SAM" id="MobiDB-lite"/>
    </source>
</evidence>
<dbReference type="EMBL" id="CACVBS010000062">
    <property type="protein sequence ID" value="CAA7267686.1"/>
    <property type="molecule type" value="Genomic_DNA"/>
</dbReference>
<dbReference type="Pfam" id="PF14033">
    <property type="entry name" value="DUF4246"/>
    <property type="match status" value="1"/>
</dbReference>
<comment type="caution">
    <text evidence="4">The sequence shown here is derived from an EMBL/GenBank/DDBJ whole genome shotgun (WGS) entry which is preliminary data.</text>
</comment>
<dbReference type="InterPro" id="IPR049192">
    <property type="entry name" value="DUF4246_C"/>
</dbReference>
<name>A0A8S0WWS3_CYCAE</name>
<sequence length="467" mass="52567">MATTIGLSTSSAVTSNEGATLLPGFGRPVNYVPKKVDLDYVGDLFPNALSAADIENGRAARSMITLRETSMLQFMNSVTDKPDWHRKVKDDEIAKKWKEEALASTADFTETMAKHCIQELRHLASLVPPNPSPSTPQPPIVVYNGDVIKSDHALSPAFQSRLQTAVRAFEASIPERLRDWHPGSDGKVWDLVHPSLFPLVYGKTRVLEGGERTTLEDCVERSGQGREVPVPESEDIVEVREEQRWYICKATPFSAKFQWLPCDVDISGTKAKITSYINNLHSAKEEPLYALIEELVDASIPLWDATLTGLRTPPPHRIVYEGTEYDPDPASWPDEAGPQMDEGEDEDDYWDRRQEWIEATRVLVMPEPTLPFVPPKEVEESKRVDLRKNYGERGLQVIVKLANIQLTPGEKSKYEGGSWHVEGQLNEHIVATSLYYYDSENITPSTLAFRQQVDANEPMYYEQGCHL</sequence>
<protein>
    <submittedName>
        <fullName evidence="4">Uncharacterized protein</fullName>
    </submittedName>
</protein>
<feature type="region of interest" description="Disordered" evidence="1">
    <location>
        <begin position="323"/>
        <end position="346"/>
    </location>
</feature>
<dbReference type="OrthoDB" id="415532at2759"/>
<accession>A0A8S0WWS3</accession>
<dbReference type="Proteomes" id="UP000467700">
    <property type="component" value="Unassembled WGS sequence"/>
</dbReference>
<dbReference type="InterPro" id="IPR049207">
    <property type="entry name" value="DUF4246_N"/>
</dbReference>
<gene>
    <name evidence="4" type="ORF">AAE3_LOCUS9903</name>
</gene>
<dbReference type="AlphaFoldDB" id="A0A8S0WWS3"/>
<keyword evidence="5" id="KW-1185">Reference proteome</keyword>
<dbReference type="PANTHER" id="PTHR33119:SF1">
    <property type="entry name" value="FE2OG DIOXYGENASE DOMAIN-CONTAINING PROTEIN"/>
    <property type="match status" value="1"/>
</dbReference>
<proteinExistence type="predicted"/>
<evidence type="ECO:0000259" key="3">
    <source>
        <dbReference type="Pfam" id="PF21666"/>
    </source>
</evidence>
<reference evidence="4 5" key="1">
    <citation type="submission" date="2020-01" db="EMBL/GenBank/DDBJ databases">
        <authorList>
            <person name="Gupta K D."/>
        </authorList>
    </citation>
    <scope>NUCLEOTIDE SEQUENCE [LARGE SCALE GENOMIC DNA]</scope>
</reference>
<feature type="domain" description="DUF4246" evidence="3">
    <location>
        <begin position="22"/>
        <end position="100"/>
    </location>
</feature>
<evidence type="ECO:0000313" key="4">
    <source>
        <dbReference type="EMBL" id="CAA7267686.1"/>
    </source>
</evidence>
<evidence type="ECO:0000313" key="5">
    <source>
        <dbReference type="Proteomes" id="UP000467700"/>
    </source>
</evidence>
<evidence type="ECO:0000259" key="2">
    <source>
        <dbReference type="Pfam" id="PF14033"/>
    </source>
</evidence>
<organism evidence="4 5">
    <name type="scientific">Cyclocybe aegerita</name>
    <name type="common">Black poplar mushroom</name>
    <name type="synonym">Agrocybe aegerita</name>
    <dbReference type="NCBI Taxonomy" id="1973307"/>
    <lineage>
        <taxon>Eukaryota</taxon>
        <taxon>Fungi</taxon>
        <taxon>Dikarya</taxon>
        <taxon>Basidiomycota</taxon>
        <taxon>Agaricomycotina</taxon>
        <taxon>Agaricomycetes</taxon>
        <taxon>Agaricomycetidae</taxon>
        <taxon>Agaricales</taxon>
        <taxon>Agaricineae</taxon>
        <taxon>Bolbitiaceae</taxon>
        <taxon>Cyclocybe</taxon>
    </lineage>
</organism>
<feature type="domain" description="DUF4246" evidence="2">
    <location>
        <begin position="111"/>
        <end position="463"/>
    </location>
</feature>
<dbReference type="Pfam" id="PF21666">
    <property type="entry name" value="DUF4246_N"/>
    <property type="match status" value="1"/>
</dbReference>
<dbReference type="InterPro" id="IPR025340">
    <property type="entry name" value="DUF4246"/>
</dbReference>
<dbReference type="PANTHER" id="PTHR33119">
    <property type="entry name" value="IFI3P"/>
    <property type="match status" value="1"/>
</dbReference>